<name>A0ABU3PW52_9ACTN</name>
<dbReference type="EMBL" id="JAVYII010000004">
    <property type="protein sequence ID" value="MDT9593465.1"/>
    <property type="molecule type" value="Genomic_DNA"/>
</dbReference>
<keyword evidence="2" id="KW-0812">Transmembrane</keyword>
<keyword evidence="5" id="KW-0808">Transferase</keyword>
<feature type="transmembrane region" description="Helical" evidence="2">
    <location>
        <begin position="246"/>
        <end position="269"/>
    </location>
</feature>
<dbReference type="Pfam" id="PF01757">
    <property type="entry name" value="Acyl_transf_3"/>
    <property type="match status" value="1"/>
</dbReference>
<dbReference type="PANTHER" id="PTHR23028:SF53">
    <property type="entry name" value="ACYL_TRANSF_3 DOMAIN-CONTAINING PROTEIN"/>
    <property type="match status" value="1"/>
</dbReference>
<protein>
    <submittedName>
        <fullName evidence="5">Acyltransferase family protein</fullName>
        <ecNumber evidence="5">2.3.1.-</ecNumber>
    </submittedName>
</protein>
<dbReference type="RefSeq" id="WP_315732961.1">
    <property type="nucleotide sequence ID" value="NZ_JAVYII010000004.1"/>
</dbReference>
<dbReference type="InterPro" id="IPR050879">
    <property type="entry name" value="Acyltransferase_3"/>
</dbReference>
<feature type="transmembrane region" description="Helical" evidence="2">
    <location>
        <begin position="220"/>
        <end position="239"/>
    </location>
</feature>
<feature type="transmembrane region" description="Helical" evidence="2">
    <location>
        <begin position="275"/>
        <end position="294"/>
    </location>
</feature>
<evidence type="ECO:0000259" key="4">
    <source>
        <dbReference type="Pfam" id="PF19040"/>
    </source>
</evidence>
<feature type="transmembrane region" description="Helical" evidence="2">
    <location>
        <begin position="385"/>
        <end position="406"/>
    </location>
</feature>
<evidence type="ECO:0000259" key="3">
    <source>
        <dbReference type="Pfam" id="PF01757"/>
    </source>
</evidence>
<feature type="transmembrane region" description="Helical" evidence="2">
    <location>
        <begin position="315"/>
        <end position="337"/>
    </location>
</feature>
<evidence type="ECO:0000313" key="6">
    <source>
        <dbReference type="Proteomes" id="UP001268542"/>
    </source>
</evidence>
<evidence type="ECO:0000256" key="1">
    <source>
        <dbReference type="SAM" id="MobiDB-lite"/>
    </source>
</evidence>
<dbReference type="GO" id="GO:0016746">
    <property type="term" value="F:acyltransferase activity"/>
    <property type="evidence" value="ECO:0007669"/>
    <property type="project" value="UniProtKB-KW"/>
</dbReference>
<organism evidence="5 6">
    <name type="scientific">Nocardioides imazamoxiresistens</name>
    <dbReference type="NCBI Taxonomy" id="3231893"/>
    <lineage>
        <taxon>Bacteria</taxon>
        <taxon>Bacillati</taxon>
        <taxon>Actinomycetota</taxon>
        <taxon>Actinomycetes</taxon>
        <taxon>Propionibacteriales</taxon>
        <taxon>Nocardioidaceae</taxon>
        <taxon>Nocardioides</taxon>
    </lineage>
</organism>
<feature type="transmembrane region" description="Helical" evidence="2">
    <location>
        <begin position="50"/>
        <end position="70"/>
    </location>
</feature>
<feature type="transmembrane region" description="Helical" evidence="2">
    <location>
        <begin position="91"/>
        <end position="110"/>
    </location>
</feature>
<reference evidence="5 6" key="1">
    <citation type="submission" date="2023-08" db="EMBL/GenBank/DDBJ databases">
        <title>Nocardioides seae sp. nov., a bacterium isolated from a soil.</title>
        <authorList>
            <person name="Wang X."/>
        </authorList>
    </citation>
    <scope>NUCLEOTIDE SEQUENCE [LARGE SCALE GENOMIC DNA]</scope>
    <source>
        <strain evidence="5 6">YZH12</strain>
    </source>
</reference>
<proteinExistence type="predicted"/>
<feature type="domain" description="Acyltransferase 3" evidence="3">
    <location>
        <begin position="25"/>
        <end position="361"/>
    </location>
</feature>
<dbReference type="InterPro" id="IPR002656">
    <property type="entry name" value="Acyl_transf_3_dom"/>
</dbReference>
<accession>A0ABU3PW52</accession>
<dbReference type="PANTHER" id="PTHR23028">
    <property type="entry name" value="ACETYLTRANSFERASE"/>
    <property type="match status" value="1"/>
</dbReference>
<keyword evidence="6" id="KW-1185">Reference proteome</keyword>
<sequence>MSEPVRTERSAPHPGAVPRDSARRDIQGLRAFAVGSVIAEHVIGSPSGGFVGVDVFFVISGFLITGLMLREADRSGRVSLVGFYRRRIKRLMPAALLVLGVTVLTAAYLLPRTRAVEVAWDGIFAAFFTVNWRLAAVGTDYFAAGQPPSPLQHYWSLSVEEQFYVVWPLVIIAILALLPVGRTSARRRGLAIGGFIAVAIVASLAWAVHESVANPTYAYFSTLSRAWELGIGALVAVVLHQTTRRVPAALAPVLSWVGVAGIVLSWFVISDATTFPAPGALLPVLSTALVLVAGAGQPASFDVRVPVLTNRVFTYVGDISYSLYLWHFPVAILLLAVMPERSVTYVLVAFALTAALSVASYHLVEDPLRRSPWMTKRMTWHRQTRVVAAWTLTVALVAGAAAAWGLTRQVDRGSIDDVASGGCAGVAYLFNDCTTDDLTGEVVPAADAVAEDTGIGYDCWREQDGPIATCGYGPEDADVRVAVVGDSHAAMLLPALRPLLVERGWRVETYVGYGCQWRTGGPDCAEVMEQVQDALTDADDPYDLVLTTAARWAVDGDDVPGSYADAWAPAVALGTEVVAIGDAPTPTEEALACVARVGYDPREDDCGTPRDTALQPADPLEEAVERTPGAAYVDVLDMYCTEDECPSTIGGVTVYRDAVGHVTATYVETAAEMLVERIDEARATLG</sequence>
<dbReference type="Pfam" id="PF19040">
    <property type="entry name" value="SGNH"/>
    <property type="match status" value="1"/>
</dbReference>
<evidence type="ECO:0000256" key="2">
    <source>
        <dbReference type="SAM" id="Phobius"/>
    </source>
</evidence>
<evidence type="ECO:0000313" key="5">
    <source>
        <dbReference type="EMBL" id="MDT9593465.1"/>
    </source>
</evidence>
<gene>
    <name evidence="5" type="ORF">RDV89_10340</name>
</gene>
<keyword evidence="2" id="KW-0472">Membrane</keyword>
<feature type="transmembrane region" description="Helical" evidence="2">
    <location>
        <begin position="343"/>
        <end position="364"/>
    </location>
</feature>
<comment type="caution">
    <text evidence="5">The sequence shown here is derived from an EMBL/GenBank/DDBJ whole genome shotgun (WGS) entry which is preliminary data.</text>
</comment>
<feature type="region of interest" description="Disordered" evidence="1">
    <location>
        <begin position="1"/>
        <end position="21"/>
    </location>
</feature>
<feature type="domain" description="SGNH" evidence="4">
    <location>
        <begin position="466"/>
        <end position="674"/>
    </location>
</feature>
<dbReference type="EC" id="2.3.1.-" evidence="5"/>
<dbReference type="InterPro" id="IPR043968">
    <property type="entry name" value="SGNH"/>
</dbReference>
<feature type="compositionally biased region" description="Basic and acidic residues" evidence="1">
    <location>
        <begin position="1"/>
        <end position="11"/>
    </location>
</feature>
<feature type="transmembrane region" description="Helical" evidence="2">
    <location>
        <begin position="190"/>
        <end position="208"/>
    </location>
</feature>
<dbReference type="Proteomes" id="UP001268542">
    <property type="component" value="Unassembled WGS sequence"/>
</dbReference>
<keyword evidence="5" id="KW-0012">Acyltransferase</keyword>
<keyword evidence="2" id="KW-1133">Transmembrane helix</keyword>
<feature type="transmembrane region" description="Helical" evidence="2">
    <location>
        <begin position="162"/>
        <end position="178"/>
    </location>
</feature>